<evidence type="ECO:0000259" key="10">
    <source>
        <dbReference type="PROSITE" id="PS50234"/>
    </source>
</evidence>
<sequence>MASLRGNTAACLLWMLLLWAGDSGCQAQRAGCKTVHYDLVFLLDTSSSVGKDDFEKVRQWVANLVDTFEVGPDRTRVGVVRYSDRPTTAFELGHFGSREEVKAAARRIVYHGGNTNTGDALRYITGRSFSARAGGRPGDRAFKQVAILLTDGRSQDLVLDAAAAAHRAGIRLFAVGVGEALKEELDEIASEPKSAHVFHVSDFNAIDKIRGKLRRRLCENVLCPSVRVEGDRFRHTNGKTKEITGFDLMDLFSVKEILGKRENGVQSSYVRMGSFPVVQRTEDVFPQGLPDEYAFVTTFRFRKASRKEDWYIWQVIDQYGIPQVSIRLDGENKAVEYNSVGAMEDAVRVVFRGPRVDDLFDRDWHKIALSIQAQNVSLYVDCALVQTLPIEERENIDIQGKTVIGKRLYDSVPIDFDLQRIVIYCDSRHAELETCCDIPSGPCQVTVVTEPPPLPEQPPTPGSEQLGFLKTINCSCPAGEKGEKGFDGPMGLPGPKGDTGAIGPVGAPGPKGEKGDVVSRVQLLCVAEGSLGLPGPPGRDGSKGMRGELGEPGLPGEVGMRGPQGPHGLPGPPGHVGAPVSEGTCLGRGSGERGLDGFPGKPGETGEQVGGLEPGTELCPASAPGAWVVVALVICWGNPGSRVFGLCYQGAPGPRGHQGPPGPPGAPGLMGPEGRDGPPGLQGLRGKKGDTGPPGIPGLLGLQGPPGPPGVPGPPGPGGPPVRLVLISSHKGSSMVVSWPVGGEPGERGEDGLPGKPGLRGEVGEQGLAGRPGEKGEVGLPGAPGFPGVRGEKGNPGEKGELGLPGLKGDRGEKGEAGPAGPPGLPGTVSYSGEQGPRGEKGDPGVPGEPHCLWPLTPPLLFPVQGAKGQEGAHGAPGAAGNPVSPADLPASGGRAEGGPAQGLLLGHSSGLPRGPAGEEGRPGPAGPRGDPGAPGLPGTPGKGKDGEPGPRGSPGPPGPLGTKVSACPRSHGNCIGDRGTPGIPGSPGSRGDPGIGVAGPPGPSGPPGEKGPPGSRGSPGFPGPQGPAGQDGTPGNPGERGPPGGIATVLSIYALALSPQDVCNDCPPGPPGLPGLPGFKGDKGLPGKQGREGTEGKKFLLQGEEGKEGRDGKPGPPGEPGKAGEPGLPGPEGARGPPGFKGHTGDTGAPGPRVSDHLTVEGDTGPTGPQGPQGLRGPPGKNGSPGSAGDPGPPGNPGQKGSKGENGSPGLPGFLGPRGPPVSRQPRWGPRHLPRGGDPGVKGDKGPPGGKGQPGDPGIPGHKGHTGLMGPQGPPGENGPSGPPGPPGQPGFPGLRGESPSMETLRRLIQEELGKQLETKLAYLLAQMPPAHMKSSQGRPGPPGPPGKDGLPGRAGPMGEPGQPGQGGLEGPSGPMGPKGERGVKGDPGAPGVGLRGEMGPPGIPGQPGEPGYAKDGLPGTPGPQGETGPAGHPGPPGPPGPPGQCDPSQCAYFASLAARPGNVKGP</sequence>
<feature type="compositionally biased region" description="Pro residues" evidence="8">
    <location>
        <begin position="1001"/>
        <end position="1011"/>
    </location>
</feature>
<dbReference type="Ensembl" id="ENSPCOT00000032974.1">
    <property type="protein sequence ID" value="ENSPCOP00000022302.1"/>
    <property type="gene ID" value="ENSPCOG00000023237.1"/>
</dbReference>
<feature type="compositionally biased region" description="Basic and acidic residues" evidence="8">
    <location>
        <begin position="790"/>
        <end position="801"/>
    </location>
</feature>
<dbReference type="Gene3D" id="2.60.120.200">
    <property type="match status" value="1"/>
</dbReference>
<dbReference type="SMART" id="SM00210">
    <property type="entry name" value="TSPN"/>
    <property type="match status" value="1"/>
</dbReference>
<evidence type="ECO:0000256" key="4">
    <source>
        <dbReference type="ARBA" id="ARBA00022729"/>
    </source>
</evidence>
<dbReference type="InterPro" id="IPR050149">
    <property type="entry name" value="Collagen_superfamily"/>
</dbReference>
<dbReference type="FunFam" id="3.40.50.410:FF:000004">
    <property type="entry name" value="collagen alpha-6(VI) chain"/>
    <property type="match status" value="1"/>
</dbReference>
<keyword evidence="4 9" id="KW-0732">Signal</keyword>
<evidence type="ECO:0000256" key="3">
    <source>
        <dbReference type="ARBA" id="ARBA00022530"/>
    </source>
</evidence>
<dbReference type="GO" id="GO:0030020">
    <property type="term" value="F:extracellular matrix structural constituent conferring tensile strength"/>
    <property type="evidence" value="ECO:0007669"/>
    <property type="project" value="TreeGrafter"/>
</dbReference>
<feature type="region of interest" description="Disordered" evidence="8">
    <location>
        <begin position="741"/>
        <end position="1047"/>
    </location>
</feature>
<evidence type="ECO:0000256" key="1">
    <source>
        <dbReference type="ARBA" id="ARBA00004498"/>
    </source>
</evidence>
<feature type="compositionally biased region" description="Gly residues" evidence="8">
    <location>
        <begin position="1247"/>
        <end position="1256"/>
    </location>
</feature>
<dbReference type="InterPro" id="IPR013320">
    <property type="entry name" value="ConA-like_dom_sf"/>
</dbReference>
<keyword evidence="3" id="KW-0272">Extracellular matrix</keyword>
<keyword evidence="6" id="KW-0176">Collagen</keyword>
<comment type="subcellular location">
    <subcellularLocation>
        <location evidence="1">Secreted</location>
        <location evidence="1">Extracellular space</location>
        <location evidence="1">Extracellular matrix</location>
    </subcellularLocation>
</comment>
<accession>A0A2K6G7V2</accession>
<feature type="compositionally biased region" description="Low complexity" evidence="8">
    <location>
        <begin position="551"/>
        <end position="567"/>
    </location>
</feature>
<dbReference type="SMART" id="SM00327">
    <property type="entry name" value="VWA"/>
    <property type="match status" value="1"/>
</dbReference>
<name>A0A2K6G7V2_PROCO</name>
<keyword evidence="2" id="KW-0964">Secreted</keyword>
<feature type="region of interest" description="Disordered" evidence="8">
    <location>
        <begin position="1332"/>
        <end position="1451"/>
    </location>
</feature>
<dbReference type="FunFam" id="2.60.120.200:FF:000108">
    <property type="entry name" value="collagen alpha-1(XXII) chain isoform X1"/>
    <property type="match status" value="1"/>
</dbReference>
<dbReference type="PROSITE" id="PS50234">
    <property type="entry name" value="VWFA"/>
    <property type="match status" value="1"/>
</dbReference>
<dbReference type="Pfam" id="PF00092">
    <property type="entry name" value="VWA"/>
    <property type="match status" value="1"/>
</dbReference>
<feature type="compositionally biased region" description="Pro residues" evidence="8">
    <location>
        <begin position="1282"/>
        <end position="1291"/>
    </location>
</feature>
<keyword evidence="5" id="KW-0677">Repeat</keyword>
<feature type="signal peptide" evidence="9">
    <location>
        <begin position="1"/>
        <end position="27"/>
    </location>
</feature>
<dbReference type="Proteomes" id="UP000233160">
    <property type="component" value="Unassembled WGS sequence"/>
</dbReference>
<feature type="region of interest" description="Disordered" evidence="8">
    <location>
        <begin position="654"/>
        <end position="723"/>
    </location>
</feature>
<dbReference type="SUPFAM" id="SSF49899">
    <property type="entry name" value="Concanavalin A-like lectins/glucanases"/>
    <property type="match status" value="1"/>
</dbReference>
<dbReference type="InterPro" id="IPR036465">
    <property type="entry name" value="vWFA_dom_sf"/>
</dbReference>
<feature type="compositionally biased region" description="Basic and acidic residues" evidence="8">
    <location>
        <begin position="1081"/>
        <end position="1114"/>
    </location>
</feature>
<dbReference type="GO" id="GO:0005581">
    <property type="term" value="C:collagen trimer"/>
    <property type="evidence" value="ECO:0007669"/>
    <property type="project" value="UniProtKB-KW"/>
</dbReference>
<dbReference type="SUPFAM" id="SSF53300">
    <property type="entry name" value="vWA-like"/>
    <property type="match status" value="1"/>
</dbReference>
<dbReference type="InterPro" id="IPR008160">
    <property type="entry name" value="Collagen"/>
</dbReference>
<protein>
    <recommendedName>
        <fullName evidence="10">VWFA domain-containing protein</fullName>
    </recommendedName>
</protein>
<keyword evidence="12" id="KW-1185">Reference proteome</keyword>
<dbReference type="PANTHER" id="PTHR24023:SF1082">
    <property type="entry name" value="COLLAGEN TRIPLE HELIX REPEAT"/>
    <property type="match status" value="1"/>
</dbReference>
<feature type="compositionally biased region" description="Low complexity" evidence="8">
    <location>
        <begin position="1028"/>
        <end position="1040"/>
    </location>
</feature>
<feature type="compositionally biased region" description="Low complexity" evidence="8">
    <location>
        <begin position="1163"/>
        <end position="1191"/>
    </location>
</feature>
<feature type="chain" id="PRO_5014359070" description="VWFA domain-containing protein" evidence="9">
    <location>
        <begin position="28"/>
        <end position="1468"/>
    </location>
</feature>
<reference evidence="11" key="2">
    <citation type="submission" date="2025-09" db="UniProtKB">
        <authorList>
            <consortium name="Ensembl"/>
        </authorList>
    </citation>
    <scope>IDENTIFICATION</scope>
</reference>
<feature type="domain" description="VWFA" evidence="10">
    <location>
        <begin position="38"/>
        <end position="213"/>
    </location>
</feature>
<dbReference type="GO" id="GO:0030198">
    <property type="term" value="P:extracellular matrix organization"/>
    <property type="evidence" value="ECO:0007669"/>
    <property type="project" value="TreeGrafter"/>
</dbReference>
<evidence type="ECO:0000256" key="7">
    <source>
        <dbReference type="ARBA" id="ARBA00023180"/>
    </source>
</evidence>
<evidence type="ECO:0000256" key="8">
    <source>
        <dbReference type="SAM" id="MobiDB-lite"/>
    </source>
</evidence>
<dbReference type="GO" id="GO:0005788">
    <property type="term" value="C:endoplasmic reticulum lumen"/>
    <property type="evidence" value="ECO:0007669"/>
    <property type="project" value="UniProtKB-ARBA"/>
</dbReference>
<feature type="compositionally biased region" description="Low complexity" evidence="8">
    <location>
        <begin position="1209"/>
        <end position="1218"/>
    </location>
</feature>
<feature type="compositionally biased region" description="Low complexity" evidence="8">
    <location>
        <begin position="1124"/>
        <end position="1139"/>
    </location>
</feature>
<dbReference type="InterPro" id="IPR048287">
    <property type="entry name" value="TSPN-like_N"/>
</dbReference>
<evidence type="ECO:0000256" key="5">
    <source>
        <dbReference type="ARBA" id="ARBA00022737"/>
    </source>
</evidence>
<feature type="compositionally biased region" description="Pro residues" evidence="8">
    <location>
        <begin position="1434"/>
        <end position="1446"/>
    </location>
</feature>
<feature type="region of interest" description="Disordered" evidence="8">
    <location>
        <begin position="1066"/>
        <end position="1300"/>
    </location>
</feature>
<dbReference type="Pfam" id="PF01391">
    <property type="entry name" value="Collagen"/>
    <property type="match status" value="9"/>
</dbReference>
<dbReference type="GO" id="GO:0031012">
    <property type="term" value="C:extracellular matrix"/>
    <property type="evidence" value="ECO:0007669"/>
    <property type="project" value="TreeGrafter"/>
</dbReference>
<keyword evidence="7" id="KW-0325">Glycoprotein</keyword>
<evidence type="ECO:0000256" key="2">
    <source>
        <dbReference type="ARBA" id="ARBA00022525"/>
    </source>
</evidence>
<evidence type="ECO:0000313" key="12">
    <source>
        <dbReference type="Proteomes" id="UP000233160"/>
    </source>
</evidence>
<dbReference type="PRINTS" id="PR00453">
    <property type="entry name" value="VWFADOMAIN"/>
</dbReference>
<feature type="region of interest" description="Disordered" evidence="8">
    <location>
        <begin position="529"/>
        <end position="615"/>
    </location>
</feature>
<feature type="compositionally biased region" description="Gly residues" evidence="8">
    <location>
        <begin position="1363"/>
        <end position="1372"/>
    </location>
</feature>
<proteinExistence type="predicted"/>
<feature type="compositionally biased region" description="Basic and acidic residues" evidence="8">
    <location>
        <begin position="540"/>
        <end position="549"/>
    </location>
</feature>
<evidence type="ECO:0000256" key="6">
    <source>
        <dbReference type="ARBA" id="ARBA00023119"/>
    </source>
</evidence>
<dbReference type="InterPro" id="IPR002035">
    <property type="entry name" value="VWF_A"/>
</dbReference>
<organism evidence="11 12">
    <name type="scientific">Propithecus coquereli</name>
    <name type="common">Coquerel's sifaka</name>
    <name type="synonym">Propithecus verreauxi coquereli</name>
    <dbReference type="NCBI Taxonomy" id="379532"/>
    <lineage>
        <taxon>Eukaryota</taxon>
        <taxon>Metazoa</taxon>
        <taxon>Chordata</taxon>
        <taxon>Craniata</taxon>
        <taxon>Vertebrata</taxon>
        <taxon>Euteleostomi</taxon>
        <taxon>Mammalia</taxon>
        <taxon>Eutheria</taxon>
        <taxon>Euarchontoglires</taxon>
        <taxon>Primates</taxon>
        <taxon>Strepsirrhini</taxon>
        <taxon>Lemuriformes</taxon>
        <taxon>Indriidae</taxon>
        <taxon>Propithecus</taxon>
    </lineage>
</organism>
<dbReference type="STRING" id="379532.ENSPCOP00000022302"/>
<dbReference type="PANTHER" id="PTHR24023">
    <property type="entry name" value="COLLAGEN ALPHA"/>
    <property type="match status" value="1"/>
</dbReference>
<evidence type="ECO:0000256" key="9">
    <source>
        <dbReference type="SAM" id="SignalP"/>
    </source>
</evidence>
<feature type="compositionally biased region" description="Pro residues" evidence="8">
    <location>
        <begin position="705"/>
        <end position="720"/>
    </location>
</feature>
<dbReference type="GO" id="GO:0005615">
    <property type="term" value="C:extracellular space"/>
    <property type="evidence" value="ECO:0007669"/>
    <property type="project" value="TreeGrafter"/>
</dbReference>
<dbReference type="Gene3D" id="3.40.50.410">
    <property type="entry name" value="von Willebrand factor, type A domain"/>
    <property type="match status" value="1"/>
</dbReference>
<reference evidence="11" key="1">
    <citation type="submission" date="2025-08" db="UniProtKB">
        <authorList>
            <consortium name="Ensembl"/>
        </authorList>
    </citation>
    <scope>IDENTIFICATION</scope>
</reference>
<dbReference type="GeneTree" id="ENSGT00940000163129"/>
<evidence type="ECO:0000313" key="11">
    <source>
        <dbReference type="Ensembl" id="ENSPCOP00000022302.1"/>
    </source>
</evidence>